<sequence>MPFPWISLKRAAPLQPNRPPSPQPRPTLNATVDGTTSTTPAPSLDAYYTHGLREAQNWLESRSPETLATAPTDAVGHFVRSPRTQGEEEVLRWLASPGQETLSRVLAARDAARVEALSRPATPLEKPSPALPRLRFEPLRKMLVGTELEVSIGADLVSPPAAGMDVAEEESLRSRASMSVDADVDVRRWKPRRKRMGISHLYPELCGSSLESTASATSSWSRIATLYREPVYDFGDDESAEEDDNFYGDMASRDVDSDEGNGEHDYYSPSLRRVVSSGTIVGDDAGDEQVLPLASAVVKRANIVETTHGIPRLVRQNATLGQEIPVTVGHPTRGRVVCIENRKVGPESDGEPQVETDERERSGREHRDVEREHDMTRSDSWWFDEEDTMAVPAEGVSNVIIMVTPATPLGQSAWDSSSSDEESVGSTWIEDAAETHIEDSSVNARREAERYPEQGQSTTVSPRTSQHEGRNLSVHAQSHGPASHAAPLSPASPVAPPFSSLREESIALLLQTFSLPPSTSFTTLQSHLARNTSLLHALLLGTVPAPFLPGREMNDSGSTATMDICIARERFTSASIPALTAFLSVDWDPAALGGGTLALVASAFREAIDRASAGAGRIALVRCAAELRKTSRAAMRAAGRLDDRLLVRLGRVVGLEEVAACADLGDVIRAGRAEEFVGLVEEGSVTRGEGGELARRGAVMELMGIREAEHA</sequence>
<dbReference type="Proteomes" id="UP000044602">
    <property type="component" value="Unassembled WGS sequence"/>
</dbReference>
<dbReference type="Proteomes" id="UP000045706">
    <property type="component" value="Unassembled WGS sequence"/>
</dbReference>
<evidence type="ECO:0000256" key="1">
    <source>
        <dbReference type="SAM" id="MobiDB-lite"/>
    </source>
</evidence>
<organism evidence="3 4">
    <name type="scientific">Verticillium longisporum</name>
    <name type="common">Verticillium dahliae var. longisporum</name>
    <dbReference type="NCBI Taxonomy" id="100787"/>
    <lineage>
        <taxon>Eukaryota</taxon>
        <taxon>Fungi</taxon>
        <taxon>Dikarya</taxon>
        <taxon>Ascomycota</taxon>
        <taxon>Pezizomycotina</taxon>
        <taxon>Sordariomycetes</taxon>
        <taxon>Hypocreomycetidae</taxon>
        <taxon>Glomerellales</taxon>
        <taxon>Plectosphaerellaceae</taxon>
        <taxon>Verticillium</taxon>
    </lineage>
</organism>
<dbReference type="EMBL" id="CVQH01011112">
    <property type="protein sequence ID" value="CRK19916.1"/>
    <property type="molecule type" value="Genomic_DNA"/>
</dbReference>
<evidence type="ECO:0000313" key="4">
    <source>
        <dbReference type="Proteomes" id="UP000044602"/>
    </source>
</evidence>
<feature type="region of interest" description="Disordered" evidence="1">
    <location>
        <begin position="1"/>
        <end position="46"/>
    </location>
</feature>
<accession>A0A0G4LD49</accession>
<feature type="compositionally biased region" description="Polar residues" evidence="1">
    <location>
        <begin position="30"/>
        <end position="41"/>
    </location>
</feature>
<evidence type="ECO:0000313" key="3">
    <source>
        <dbReference type="EMBL" id="CRK19916.1"/>
    </source>
</evidence>
<feature type="compositionally biased region" description="Pro residues" evidence="1">
    <location>
        <begin position="16"/>
        <end position="25"/>
    </location>
</feature>
<proteinExistence type="predicted"/>
<evidence type="ECO:0000313" key="5">
    <source>
        <dbReference type="Proteomes" id="UP000045706"/>
    </source>
</evidence>
<feature type="region of interest" description="Disordered" evidence="1">
    <location>
        <begin position="342"/>
        <end position="377"/>
    </location>
</feature>
<evidence type="ECO:0000313" key="2">
    <source>
        <dbReference type="EMBL" id="CRK12799.1"/>
    </source>
</evidence>
<name>A0A0G4LD49_VERLO</name>
<feature type="compositionally biased region" description="Polar residues" evidence="1">
    <location>
        <begin position="454"/>
        <end position="464"/>
    </location>
</feature>
<gene>
    <name evidence="3" type="ORF">BN1708_000553</name>
    <name evidence="2" type="ORF">BN1723_009800</name>
</gene>
<dbReference type="STRING" id="100787.A0A0G4LD49"/>
<feature type="compositionally biased region" description="Low complexity" evidence="1">
    <location>
        <begin position="481"/>
        <end position="496"/>
    </location>
</feature>
<protein>
    <submittedName>
        <fullName evidence="3">Uncharacterized protein</fullName>
    </submittedName>
</protein>
<keyword evidence="4" id="KW-1185">Reference proteome</keyword>
<feature type="region of interest" description="Disordered" evidence="1">
    <location>
        <begin position="434"/>
        <end position="496"/>
    </location>
</feature>
<dbReference type="AlphaFoldDB" id="A0A0G4LD49"/>
<feature type="non-terminal residue" evidence="3">
    <location>
        <position position="711"/>
    </location>
</feature>
<feature type="compositionally biased region" description="Basic and acidic residues" evidence="1">
    <location>
        <begin position="434"/>
        <end position="452"/>
    </location>
</feature>
<dbReference type="EMBL" id="CVQI01003447">
    <property type="protein sequence ID" value="CRK12799.1"/>
    <property type="molecule type" value="Genomic_DNA"/>
</dbReference>
<feature type="compositionally biased region" description="Basic and acidic residues" evidence="1">
    <location>
        <begin position="356"/>
        <end position="377"/>
    </location>
</feature>
<reference evidence="4 5" key="1">
    <citation type="submission" date="2015-05" db="EMBL/GenBank/DDBJ databases">
        <authorList>
            <person name="Fogelqvist Johan"/>
        </authorList>
    </citation>
    <scope>NUCLEOTIDE SEQUENCE [LARGE SCALE GENOMIC DNA]</scope>
    <source>
        <strain evidence="3">VL1</strain>
        <strain evidence="2">VL2</strain>
    </source>
</reference>